<dbReference type="VEuPathDB" id="CryptoDB:GY17_00002763"/>
<evidence type="ECO:0000256" key="1">
    <source>
        <dbReference type="SAM" id="MobiDB-lite"/>
    </source>
</evidence>
<feature type="region of interest" description="Disordered" evidence="1">
    <location>
        <begin position="508"/>
        <end position="547"/>
    </location>
</feature>
<sequence>MLVIKEEDYNSLWAELQWDGEKFDKVMGYFRKYAGLEEGLSREKLSKLLLDLGKSCYTIRGGVSSMTERGDLCWIMSGTDMLSGSQFMCLAGLLDNSTPHSTSSPAGLLRLEMIFMYYDKGNKGYWNMYDWELLMRDIQYPAKNGEKLVPYPLGADQYINFETLKKLVDTRRLRGTSQLLRVSFDSENPEKKANIKIIKDSNITDKKVDCENLISNVNKPLNDNNTFSLKEGNVEYIKLSEKTTYSPIIQSRGKPDEKFSSNVNTHKLQVFSPRKKVAEKKSPSKKRLQKQNSGVHEGFNASQDTLSPRPLTSRGTFVDYNTKSSAYQDGVSSYMSRIPVVTNALDSNYTPRLAFRGSVAPNSYYTVNDGRQFIANQVTPSVVPNAIQHIPYQIPVNVPYQQMPIQQFMRPTSNYISPHIAAQINKGIMEPGSSGSPMMNSSNVRADDRSGMQNFNKFQTFGQSLQNMGQSIISMIPKVFSVPNITVGAGNYSYVSQDDIQKRGSKSLNDGVVNPHFQSSPKSIINTNEQPDTNSIYGSTKKASDNSNFNMGGETMSNGMMLPNFHSTYSNENYPMSIDLSKLNAVTLPVIPESGSNFNSYQVGNSGGEIVIKESANEVEDVKLNKIISHEIKSEIEIGTKKPIKIEEVDHFFTFMEQLLYNEIVGSAGLFDKVLEGHESNFQLSDKEEILIGPLMQLTTMDQFVLTFALNCVVSHQNSGNSYNQNEGVLGNGVSIDVVGEKINSLIDLFHRIYRIMYQDLRNEVERNGDAILSSNSIDDQQKVQDKDPFVGYGFLPYIVKMVWEKVRAALEGDLDVIETIKDICVVYYHYLLESNGSFATENNSEESSQVLKCSSIEEMIEIVRQRYVVAMKMLSLNNSAKTNSAEAKKIKNQASVVRQEPMLDPSISKISQAPHSLPKPQTCIDYSHLQNKGRSIGQIQNQIRYENQLRGENFNLILKEVNKSVFVPVAKSRVNNSSPHYPLMTATSSPNYNLIQQENIARDTEKKVVVGGNSSRRSLNLDSGESNPNVIPCVLQESMIDTENSSQHHHNKILNHQESVVSKGDNMMGGASSIMSFTSSANRNYSYINNTNNGKAPANIASYCPAEHTLTDKMPETRLERKSRIPSRIL</sequence>
<dbReference type="EMBL" id="LN877954">
    <property type="protein sequence ID" value="CUV07565.1"/>
    <property type="molecule type" value="Genomic_DNA"/>
</dbReference>
<dbReference type="VEuPathDB" id="CryptoDB:Chro.80031"/>
<dbReference type="AlphaFoldDB" id="A0A0S4TJN8"/>
<proteinExistence type="predicted"/>
<dbReference type="VEuPathDB" id="CryptoDB:ChTU502y2012_409g0460"/>
<gene>
    <name evidence="2" type="ORF">CHUDEA8_200</name>
</gene>
<organism evidence="2">
    <name type="scientific">Cryptosporidium hominis</name>
    <dbReference type="NCBI Taxonomy" id="237895"/>
    <lineage>
        <taxon>Eukaryota</taxon>
        <taxon>Sar</taxon>
        <taxon>Alveolata</taxon>
        <taxon>Apicomplexa</taxon>
        <taxon>Conoidasida</taxon>
        <taxon>Coccidia</taxon>
        <taxon>Eucoccidiorida</taxon>
        <taxon>Eimeriorina</taxon>
        <taxon>Cryptosporidiidae</taxon>
        <taxon>Cryptosporidium</taxon>
    </lineage>
</organism>
<feature type="region of interest" description="Disordered" evidence="1">
    <location>
        <begin position="270"/>
        <end position="317"/>
    </location>
</feature>
<feature type="compositionally biased region" description="Polar residues" evidence="1">
    <location>
        <begin position="290"/>
        <end position="306"/>
    </location>
</feature>
<accession>A0A0S4TJN8</accession>
<reference evidence="2" key="1">
    <citation type="submission" date="2015-08" db="EMBL/GenBank/DDBJ databases">
        <authorList>
            <person name="Babu N.S."/>
            <person name="Beckwith C.J."/>
            <person name="Beseler K.G."/>
            <person name="Brison A."/>
            <person name="Carone J.V."/>
            <person name="Caskin T.P."/>
            <person name="Diamond M."/>
            <person name="Durham M.E."/>
            <person name="Foxe J.M."/>
            <person name="Go M."/>
            <person name="Henderson B.A."/>
            <person name="Jones I.B."/>
            <person name="McGettigan J.A."/>
            <person name="Micheletti S.J."/>
            <person name="Nasrallah M.E."/>
            <person name="Ortiz D."/>
            <person name="Piller C.R."/>
            <person name="Privatt S.R."/>
            <person name="Schneider S.L."/>
            <person name="Sharp S."/>
            <person name="Smith T.C."/>
            <person name="Stanton J.D."/>
            <person name="Ullery H.E."/>
            <person name="Wilson R.J."/>
            <person name="Serrano M.G."/>
            <person name="Buck G."/>
            <person name="Lee V."/>
            <person name="Wang Y."/>
            <person name="Carvalho R."/>
            <person name="Voegtly L."/>
            <person name="Shi R."/>
            <person name="Duckworth R."/>
            <person name="Johnson A."/>
            <person name="Loviza R."/>
            <person name="Walstead R."/>
            <person name="Shah Z."/>
            <person name="Kiflezghi M."/>
            <person name="Wade K."/>
            <person name="Ball S.L."/>
            <person name="Bradley K.W."/>
            <person name="Asai D.J."/>
            <person name="Bowman C.A."/>
            <person name="Russell D.A."/>
            <person name="Pope W.H."/>
            <person name="Jacobs-Sera D."/>
            <person name="Hendrix R.W."/>
            <person name="Hatfull G.F."/>
        </authorList>
    </citation>
    <scope>NUCLEOTIDE SEQUENCE [LARGE SCALE GENOMIC DNA]</scope>
</reference>
<feature type="compositionally biased region" description="Basic residues" evidence="1">
    <location>
        <begin position="273"/>
        <end position="289"/>
    </location>
</feature>
<dbReference type="Proteomes" id="UP000199752">
    <property type="component" value="Chromosome 8"/>
</dbReference>
<feature type="compositionally biased region" description="Polar residues" evidence="1">
    <location>
        <begin position="516"/>
        <end position="538"/>
    </location>
</feature>
<name>A0A0S4TJN8_CRYHO</name>
<dbReference type="VEuPathDB" id="CryptoDB:CHUDEA8_200"/>
<evidence type="ECO:0000313" key="2">
    <source>
        <dbReference type="EMBL" id="CUV07565.1"/>
    </source>
</evidence>
<protein>
    <submittedName>
        <fullName evidence="2">Uncharacterized protein</fullName>
    </submittedName>
</protein>